<keyword evidence="3" id="KW-1185">Reference proteome</keyword>
<dbReference type="OrthoDB" id="2932382at2759"/>
<dbReference type="EMBL" id="KZ293651">
    <property type="protein sequence ID" value="PBK96214.1"/>
    <property type="molecule type" value="Genomic_DNA"/>
</dbReference>
<dbReference type="Proteomes" id="UP000217790">
    <property type="component" value="Unassembled WGS sequence"/>
</dbReference>
<gene>
    <name evidence="2" type="ORF">ARMGADRAFT_1077719</name>
</gene>
<keyword evidence="1" id="KW-1133">Transmembrane helix</keyword>
<evidence type="ECO:0000313" key="3">
    <source>
        <dbReference type="Proteomes" id="UP000217790"/>
    </source>
</evidence>
<name>A0A2H3DQR7_ARMGA</name>
<reference evidence="3" key="1">
    <citation type="journal article" date="2017" name="Nat. Ecol. Evol.">
        <title>Genome expansion and lineage-specific genetic innovations in the forest pathogenic fungi Armillaria.</title>
        <authorList>
            <person name="Sipos G."/>
            <person name="Prasanna A.N."/>
            <person name="Walter M.C."/>
            <person name="O'Connor E."/>
            <person name="Balint B."/>
            <person name="Krizsan K."/>
            <person name="Kiss B."/>
            <person name="Hess J."/>
            <person name="Varga T."/>
            <person name="Slot J."/>
            <person name="Riley R."/>
            <person name="Boka B."/>
            <person name="Rigling D."/>
            <person name="Barry K."/>
            <person name="Lee J."/>
            <person name="Mihaltcheva S."/>
            <person name="LaButti K."/>
            <person name="Lipzen A."/>
            <person name="Waldron R."/>
            <person name="Moloney N.M."/>
            <person name="Sperisen C."/>
            <person name="Kredics L."/>
            <person name="Vagvoelgyi C."/>
            <person name="Patrignani A."/>
            <person name="Fitzpatrick D."/>
            <person name="Nagy I."/>
            <person name="Doyle S."/>
            <person name="Anderson J.B."/>
            <person name="Grigoriev I.V."/>
            <person name="Gueldener U."/>
            <person name="Muensterkoetter M."/>
            <person name="Nagy L.G."/>
        </authorList>
    </citation>
    <scope>NUCLEOTIDE SEQUENCE [LARGE SCALE GENOMIC DNA]</scope>
    <source>
        <strain evidence="3">Ar21-2</strain>
    </source>
</reference>
<keyword evidence="1" id="KW-0472">Membrane</keyword>
<accession>A0A2H3DQR7</accession>
<dbReference type="AlphaFoldDB" id="A0A2H3DQR7"/>
<sequence>MGSAPSHLGFGEGASVAGGTAVNPSEIACSSGEASGCQVRKRMLFEHNVTECNSTLVIALVSLGILLLMAVLVYRRRRCRKLTDIESKAFHAAIMLPVEDRKNVEKQTMIIVVEDKAPLA</sequence>
<evidence type="ECO:0000313" key="2">
    <source>
        <dbReference type="EMBL" id="PBK96214.1"/>
    </source>
</evidence>
<dbReference type="InParanoid" id="A0A2H3DQR7"/>
<evidence type="ECO:0000256" key="1">
    <source>
        <dbReference type="SAM" id="Phobius"/>
    </source>
</evidence>
<keyword evidence="1" id="KW-0812">Transmembrane</keyword>
<organism evidence="2 3">
    <name type="scientific">Armillaria gallica</name>
    <name type="common">Bulbous honey fungus</name>
    <name type="synonym">Armillaria bulbosa</name>
    <dbReference type="NCBI Taxonomy" id="47427"/>
    <lineage>
        <taxon>Eukaryota</taxon>
        <taxon>Fungi</taxon>
        <taxon>Dikarya</taxon>
        <taxon>Basidiomycota</taxon>
        <taxon>Agaricomycotina</taxon>
        <taxon>Agaricomycetes</taxon>
        <taxon>Agaricomycetidae</taxon>
        <taxon>Agaricales</taxon>
        <taxon>Marasmiineae</taxon>
        <taxon>Physalacriaceae</taxon>
        <taxon>Armillaria</taxon>
    </lineage>
</organism>
<proteinExistence type="predicted"/>
<feature type="transmembrane region" description="Helical" evidence="1">
    <location>
        <begin position="54"/>
        <end position="74"/>
    </location>
</feature>
<protein>
    <submittedName>
        <fullName evidence="2">Uncharacterized protein</fullName>
    </submittedName>
</protein>